<dbReference type="KEGG" id="dar:Daro_4092"/>
<dbReference type="OrthoDB" id="5956088at2"/>
<keyword evidence="1" id="KW-0732">Signal</keyword>
<dbReference type="InterPro" id="IPR013766">
    <property type="entry name" value="Thioredoxin_domain"/>
</dbReference>
<evidence type="ECO:0000259" key="2">
    <source>
        <dbReference type="PROSITE" id="PS51352"/>
    </source>
</evidence>
<evidence type="ECO:0000313" key="3">
    <source>
        <dbReference type="EMBL" id="AAZ48818.1"/>
    </source>
</evidence>
<feature type="signal peptide" evidence="1">
    <location>
        <begin position="1"/>
        <end position="19"/>
    </location>
</feature>
<dbReference type="InterPro" id="IPR036249">
    <property type="entry name" value="Thioredoxin-like_sf"/>
</dbReference>
<dbReference type="InterPro" id="IPR000866">
    <property type="entry name" value="AhpC/TSA"/>
</dbReference>
<protein>
    <submittedName>
        <fullName evidence="3">Possible signal peptide protein</fullName>
    </submittedName>
</protein>
<dbReference type="HOGENOM" id="CLU_110678_0_0_4"/>
<reference evidence="3" key="1">
    <citation type="submission" date="2005-08" db="EMBL/GenBank/DDBJ databases">
        <title>Complete sequence of Dechloromonas aromatica RCB.</title>
        <authorList>
            <person name="Salinero K.K."/>
            <person name="Copeland A."/>
            <person name="Lucas S."/>
            <person name="Lapidus A."/>
            <person name="Barry K."/>
            <person name="Detter J.C."/>
            <person name="Glavina T."/>
            <person name="Hammon N."/>
            <person name="Israni S."/>
            <person name="Pitluck S."/>
            <person name="Di Bartolo G."/>
            <person name="Trong S."/>
            <person name="Schmutz J."/>
            <person name="Larimer F."/>
            <person name="Land M."/>
            <person name="Ivanova N."/>
            <person name="Richardson P."/>
        </authorList>
    </citation>
    <scope>NUCLEOTIDE SEQUENCE</scope>
    <source>
        <strain evidence="3">RCB</strain>
    </source>
</reference>
<name>Q478B3_DECAR</name>
<dbReference type="Gene3D" id="3.40.30.10">
    <property type="entry name" value="Glutaredoxin"/>
    <property type="match status" value="1"/>
</dbReference>
<feature type="domain" description="Thioredoxin" evidence="2">
    <location>
        <begin position="10"/>
        <end position="156"/>
    </location>
</feature>
<dbReference type="STRING" id="159087.Daro_4092"/>
<dbReference type="SUPFAM" id="SSF52833">
    <property type="entry name" value="Thioredoxin-like"/>
    <property type="match status" value="1"/>
</dbReference>
<dbReference type="EMBL" id="CP000089">
    <property type="protein sequence ID" value="AAZ48818.1"/>
    <property type="molecule type" value="Genomic_DNA"/>
</dbReference>
<gene>
    <name evidence="3" type="ordered locus">Daro_4092</name>
</gene>
<dbReference type="PROSITE" id="PS51352">
    <property type="entry name" value="THIOREDOXIN_2"/>
    <property type="match status" value="1"/>
</dbReference>
<evidence type="ECO:0000256" key="1">
    <source>
        <dbReference type="SAM" id="SignalP"/>
    </source>
</evidence>
<dbReference type="AlphaFoldDB" id="Q478B3"/>
<dbReference type="GO" id="GO:0016209">
    <property type="term" value="F:antioxidant activity"/>
    <property type="evidence" value="ECO:0007669"/>
    <property type="project" value="InterPro"/>
</dbReference>
<dbReference type="Pfam" id="PF00578">
    <property type="entry name" value="AhpC-TSA"/>
    <property type="match status" value="1"/>
</dbReference>
<organism evidence="3">
    <name type="scientific">Dechloromonas aromatica (strain RCB)</name>
    <dbReference type="NCBI Taxonomy" id="159087"/>
    <lineage>
        <taxon>Bacteria</taxon>
        <taxon>Pseudomonadati</taxon>
        <taxon>Pseudomonadota</taxon>
        <taxon>Betaproteobacteria</taxon>
        <taxon>Rhodocyclales</taxon>
        <taxon>Azonexaceae</taxon>
        <taxon>Dechloromonas</taxon>
    </lineage>
</organism>
<accession>Q478B3</accession>
<dbReference type="GO" id="GO:0016491">
    <property type="term" value="F:oxidoreductase activity"/>
    <property type="evidence" value="ECO:0007669"/>
    <property type="project" value="InterPro"/>
</dbReference>
<dbReference type="CDD" id="cd02966">
    <property type="entry name" value="TlpA_like_family"/>
    <property type="match status" value="1"/>
</dbReference>
<dbReference type="eggNOG" id="COG0526">
    <property type="taxonomic scope" value="Bacteria"/>
</dbReference>
<sequence>MKRLAILIAALLIAGLAQAEMRPFVSGSLQKIERAQKGKPFILGFWSASCTHCPAELKALGELVRKYPKLELILVATDTPAEAPELEQLAQDYGVAPQARWVFADAQPERLRYEIDRRWYGELPRTYFYDGRQQRKGHSGVLPTAQLEQWASEHVK</sequence>
<proteinExistence type="predicted"/>
<feature type="chain" id="PRO_5004233225" evidence="1">
    <location>
        <begin position="20"/>
        <end position="156"/>
    </location>
</feature>